<organism evidence="9 10">
    <name type="scientific">Sphagnurus paluster</name>
    <dbReference type="NCBI Taxonomy" id="117069"/>
    <lineage>
        <taxon>Eukaryota</taxon>
        <taxon>Fungi</taxon>
        <taxon>Dikarya</taxon>
        <taxon>Basidiomycota</taxon>
        <taxon>Agaricomycotina</taxon>
        <taxon>Agaricomycetes</taxon>
        <taxon>Agaricomycetidae</taxon>
        <taxon>Agaricales</taxon>
        <taxon>Tricholomatineae</taxon>
        <taxon>Lyophyllaceae</taxon>
        <taxon>Sphagnurus</taxon>
    </lineage>
</organism>
<gene>
    <name evidence="9" type="ORF">H0H81_007945</name>
</gene>
<keyword evidence="3 5" id="KW-0067">ATP-binding</keyword>
<dbReference type="PROSITE" id="PS51194">
    <property type="entry name" value="HELICASE_CTER"/>
    <property type="match status" value="1"/>
</dbReference>
<keyword evidence="4 5" id="KW-0694">RNA-binding</keyword>
<feature type="compositionally biased region" description="Low complexity" evidence="6">
    <location>
        <begin position="50"/>
        <end position="70"/>
    </location>
</feature>
<dbReference type="OrthoDB" id="193716at2759"/>
<feature type="domain" description="Helicase C-terminal" evidence="8">
    <location>
        <begin position="311"/>
        <end position="473"/>
    </location>
</feature>
<keyword evidence="5" id="KW-0347">Helicase</keyword>
<evidence type="ECO:0000259" key="7">
    <source>
        <dbReference type="PROSITE" id="PS51192"/>
    </source>
</evidence>
<dbReference type="SUPFAM" id="SSF52540">
    <property type="entry name" value="P-loop containing nucleoside triphosphate hydrolases"/>
    <property type="match status" value="1"/>
</dbReference>
<dbReference type="InterPro" id="IPR011545">
    <property type="entry name" value="DEAD/DEAH_box_helicase_dom"/>
</dbReference>
<comment type="function">
    <text evidence="5">RNA helicase.</text>
</comment>
<dbReference type="PROSITE" id="PS51192">
    <property type="entry name" value="HELICASE_ATP_BIND_1"/>
    <property type="match status" value="1"/>
</dbReference>
<dbReference type="Pfam" id="PF00270">
    <property type="entry name" value="DEAD"/>
    <property type="match status" value="1"/>
</dbReference>
<dbReference type="GO" id="GO:0003723">
    <property type="term" value="F:RNA binding"/>
    <property type="evidence" value="ECO:0007669"/>
    <property type="project" value="UniProtKB-UniRule"/>
</dbReference>
<dbReference type="EMBL" id="JABCKI010005929">
    <property type="protein sequence ID" value="KAG5636465.1"/>
    <property type="molecule type" value="Genomic_DNA"/>
</dbReference>
<evidence type="ECO:0000256" key="6">
    <source>
        <dbReference type="SAM" id="MobiDB-lite"/>
    </source>
</evidence>
<dbReference type="SMART" id="SM00487">
    <property type="entry name" value="DEXDc"/>
    <property type="match status" value="1"/>
</dbReference>
<comment type="domain">
    <text evidence="5">The Q motif is unique to and characteristic of the DEAD box family of RNA helicases and controls ATP binding and hydrolysis.</text>
</comment>
<dbReference type="SMART" id="SM00490">
    <property type="entry name" value="HELICc"/>
    <property type="match status" value="1"/>
</dbReference>
<reference evidence="9" key="1">
    <citation type="submission" date="2021-02" db="EMBL/GenBank/DDBJ databases">
        <authorList>
            <person name="Nieuwenhuis M."/>
            <person name="Van De Peppel L.J.J."/>
        </authorList>
    </citation>
    <scope>NUCLEOTIDE SEQUENCE</scope>
    <source>
        <strain evidence="9">D49</strain>
    </source>
</reference>
<evidence type="ECO:0000256" key="3">
    <source>
        <dbReference type="ARBA" id="ARBA00022840"/>
    </source>
</evidence>
<evidence type="ECO:0000256" key="4">
    <source>
        <dbReference type="ARBA" id="ARBA00022884"/>
    </source>
</evidence>
<dbReference type="Proteomes" id="UP000717328">
    <property type="component" value="Unassembled WGS sequence"/>
</dbReference>
<protein>
    <recommendedName>
        <fullName evidence="5">ATP-dependent RNA helicase</fullName>
        <ecNumber evidence="5">3.6.4.13</ecNumber>
    </recommendedName>
</protein>
<evidence type="ECO:0000256" key="5">
    <source>
        <dbReference type="RuleBase" id="RU365068"/>
    </source>
</evidence>
<evidence type="ECO:0000259" key="8">
    <source>
        <dbReference type="PROSITE" id="PS51194"/>
    </source>
</evidence>
<dbReference type="InterPro" id="IPR027417">
    <property type="entry name" value="P-loop_NTPase"/>
</dbReference>
<feature type="compositionally biased region" description="Polar residues" evidence="6">
    <location>
        <begin position="16"/>
        <end position="34"/>
    </location>
</feature>
<comment type="catalytic activity">
    <reaction evidence="5">
        <text>ATP + H2O = ADP + phosphate + H(+)</text>
        <dbReference type="Rhea" id="RHEA:13065"/>
        <dbReference type="ChEBI" id="CHEBI:15377"/>
        <dbReference type="ChEBI" id="CHEBI:15378"/>
        <dbReference type="ChEBI" id="CHEBI:30616"/>
        <dbReference type="ChEBI" id="CHEBI:43474"/>
        <dbReference type="ChEBI" id="CHEBI:456216"/>
        <dbReference type="EC" id="3.6.4.13"/>
    </reaction>
</comment>
<evidence type="ECO:0000313" key="9">
    <source>
        <dbReference type="EMBL" id="KAG5636465.1"/>
    </source>
</evidence>
<feature type="region of interest" description="Disordered" evidence="6">
    <location>
        <begin position="557"/>
        <end position="615"/>
    </location>
</feature>
<keyword evidence="1 5" id="KW-0547">Nucleotide-binding</keyword>
<dbReference type="PANTHER" id="PTHR24031">
    <property type="entry name" value="RNA HELICASE"/>
    <property type="match status" value="1"/>
</dbReference>
<accession>A0A9P7K515</accession>
<comment type="similarity">
    <text evidence="5">Belongs to the DEAD box helicase family.</text>
</comment>
<name>A0A9P7K515_9AGAR</name>
<keyword evidence="10" id="KW-1185">Reference proteome</keyword>
<evidence type="ECO:0000313" key="10">
    <source>
        <dbReference type="Proteomes" id="UP000717328"/>
    </source>
</evidence>
<dbReference type="GO" id="GO:0005524">
    <property type="term" value="F:ATP binding"/>
    <property type="evidence" value="ECO:0007669"/>
    <property type="project" value="UniProtKB-UniRule"/>
</dbReference>
<dbReference type="InterPro" id="IPR014001">
    <property type="entry name" value="Helicase_ATP-bd"/>
</dbReference>
<sequence length="615" mass="65296">MPPHYRRPRSEDSPVTPRTNGANDNTTVGATVNNRPAKKLKQTPAPAPVKPVAVQKPAPARAASPTSASRHFSDRKFQDANISLQSKAGIEHEFMSDVQAATLDLGLAGKDLLVQAKTGTGKTIAFLLPAIERVLKSKLPLQGISVLVLAPTRELAIQIEEEAKLLLKHHKNFTVGHVIGGTNTNQSLNTLLKKPPTILIATPGRLHDHLSSPEVAAQFASLQALVYDEADRLLDQGFQRELSGILSALPDRQNVPRQVMLFSATISNDIKKIAREALSKDHVFVSTLLEDEANTHEHVPQTYIISPFKDTLPLALQILREERKTHAVPSNPSSSTSKTIVFFPTARHVSLAYELLKNLPGLPPVFELHSRKSQGARTKDSAAFRDAPEAVLLSSDVAARGMDFPGVTLVMQLNLPASAEQYIHRLGRTARAGNAGRGMLVLDPVEQRFLTHKDVTPLGLVAEPSPPASAPTAEVAQALAEKVTADTKAQAYRAWLGYYNSHLRLLGWDKGSLIQAGNTYLREALGWAAGQPLPEMETRLIGKMGLKGVPGLNVVKTAPRVGRGGGGGARGGGSGAATGEGRGGGRGGARGGGFGAPGARRGGGGARGRGGAPQS</sequence>
<dbReference type="AlphaFoldDB" id="A0A9P7K515"/>
<dbReference type="Gene3D" id="3.40.50.300">
    <property type="entry name" value="P-loop containing nucleotide triphosphate hydrolases"/>
    <property type="match status" value="2"/>
</dbReference>
<feature type="region of interest" description="Disordered" evidence="6">
    <location>
        <begin position="1"/>
        <end position="74"/>
    </location>
</feature>
<evidence type="ECO:0000256" key="2">
    <source>
        <dbReference type="ARBA" id="ARBA00022801"/>
    </source>
</evidence>
<comment type="caution">
    <text evidence="9">The sequence shown here is derived from an EMBL/GenBank/DDBJ whole genome shotgun (WGS) entry which is preliminary data.</text>
</comment>
<dbReference type="GO" id="GO:0016787">
    <property type="term" value="F:hydrolase activity"/>
    <property type="evidence" value="ECO:0007669"/>
    <property type="project" value="UniProtKB-KW"/>
</dbReference>
<keyword evidence="2 5" id="KW-0378">Hydrolase</keyword>
<evidence type="ECO:0000256" key="1">
    <source>
        <dbReference type="ARBA" id="ARBA00022741"/>
    </source>
</evidence>
<dbReference type="GO" id="GO:0003724">
    <property type="term" value="F:RNA helicase activity"/>
    <property type="evidence" value="ECO:0007669"/>
    <property type="project" value="UniProtKB-EC"/>
</dbReference>
<reference evidence="9" key="2">
    <citation type="submission" date="2021-10" db="EMBL/GenBank/DDBJ databases">
        <title>Phylogenomics reveals ancestral predisposition of the termite-cultivated fungus Termitomyces towards a domesticated lifestyle.</title>
        <authorList>
            <person name="Auxier B."/>
            <person name="Grum-Grzhimaylo A."/>
            <person name="Cardenas M.E."/>
            <person name="Lodge J.D."/>
            <person name="Laessoe T."/>
            <person name="Pedersen O."/>
            <person name="Smith M.E."/>
            <person name="Kuyper T.W."/>
            <person name="Franco-Molano E.A."/>
            <person name="Baroni T.J."/>
            <person name="Aanen D.K."/>
        </authorList>
    </citation>
    <scope>NUCLEOTIDE SEQUENCE</scope>
    <source>
        <strain evidence="9">D49</strain>
    </source>
</reference>
<dbReference type="CDD" id="cd18787">
    <property type="entry name" value="SF2_C_DEAD"/>
    <property type="match status" value="1"/>
</dbReference>
<dbReference type="EC" id="3.6.4.13" evidence="5"/>
<dbReference type="Pfam" id="PF00271">
    <property type="entry name" value="Helicase_C"/>
    <property type="match status" value="1"/>
</dbReference>
<proteinExistence type="inferred from homology"/>
<dbReference type="InterPro" id="IPR001650">
    <property type="entry name" value="Helicase_C-like"/>
</dbReference>
<feature type="domain" description="Helicase ATP-binding" evidence="7">
    <location>
        <begin position="103"/>
        <end position="284"/>
    </location>
</feature>
<feature type="compositionally biased region" description="Gly residues" evidence="6">
    <location>
        <begin position="562"/>
        <end position="615"/>
    </location>
</feature>